<reference evidence="1" key="1">
    <citation type="submission" date="2021-11" db="EMBL/GenBank/DDBJ databases">
        <title>Streptomyces corallinus and Kineosporia corallina sp. nov., two new coral-derived marine actinobacteria.</title>
        <authorList>
            <person name="Buangrab K."/>
            <person name="Sutthacheep M."/>
            <person name="Yeemin T."/>
            <person name="Harunari E."/>
            <person name="Igarashi Y."/>
            <person name="Sripreechasak P."/>
            <person name="Kanchanasin P."/>
            <person name="Tanasupawat S."/>
            <person name="Phongsopitanun W."/>
        </authorList>
    </citation>
    <scope>NUCLEOTIDE SEQUENCE</scope>
    <source>
        <strain evidence="1">JCM 31032</strain>
    </source>
</reference>
<protein>
    <submittedName>
        <fullName evidence="1">Uncharacterized protein</fullName>
    </submittedName>
</protein>
<evidence type="ECO:0000313" key="1">
    <source>
        <dbReference type="EMBL" id="MCD5310824.1"/>
    </source>
</evidence>
<organism evidence="1 2">
    <name type="scientific">Kineosporia babensis</name>
    <dbReference type="NCBI Taxonomy" id="499548"/>
    <lineage>
        <taxon>Bacteria</taxon>
        <taxon>Bacillati</taxon>
        <taxon>Actinomycetota</taxon>
        <taxon>Actinomycetes</taxon>
        <taxon>Kineosporiales</taxon>
        <taxon>Kineosporiaceae</taxon>
        <taxon>Kineosporia</taxon>
    </lineage>
</organism>
<proteinExistence type="predicted"/>
<gene>
    <name evidence="1" type="ORF">LR394_07955</name>
</gene>
<name>A0A9X1SSQ4_9ACTN</name>
<dbReference type="Proteomes" id="UP001138997">
    <property type="component" value="Unassembled WGS sequence"/>
</dbReference>
<keyword evidence="2" id="KW-1185">Reference proteome</keyword>
<sequence>MDRTEAQAILDEDWIPANSWDGLQFDGTQIRFYRQPGGCVEAVEESLDGDSDILHFCDDDAAKAFTAKFVEFIDQTAPNYARREAAAAVVYGRA</sequence>
<dbReference type="EMBL" id="JAJOMB010000003">
    <property type="protein sequence ID" value="MCD5310824.1"/>
    <property type="molecule type" value="Genomic_DNA"/>
</dbReference>
<accession>A0A9X1SSQ4</accession>
<comment type="caution">
    <text evidence="1">The sequence shown here is derived from an EMBL/GenBank/DDBJ whole genome shotgun (WGS) entry which is preliminary data.</text>
</comment>
<evidence type="ECO:0000313" key="2">
    <source>
        <dbReference type="Proteomes" id="UP001138997"/>
    </source>
</evidence>
<dbReference type="AlphaFoldDB" id="A0A9X1SSQ4"/>
<dbReference type="RefSeq" id="WP_231440000.1">
    <property type="nucleotide sequence ID" value="NZ_JAJOMB010000003.1"/>
</dbReference>